<evidence type="ECO:0000313" key="2">
    <source>
        <dbReference type="Proteomes" id="UP000280501"/>
    </source>
</evidence>
<protein>
    <recommendedName>
        <fullName evidence="3">Preprotein translocase subunit YajC</fullName>
    </recommendedName>
</protein>
<proteinExistence type="predicted"/>
<organism evidence="1 2">
    <name type="scientific">Myceligenerans xiligouense</name>
    <dbReference type="NCBI Taxonomy" id="253184"/>
    <lineage>
        <taxon>Bacteria</taxon>
        <taxon>Bacillati</taxon>
        <taxon>Actinomycetota</taxon>
        <taxon>Actinomycetes</taxon>
        <taxon>Micrococcales</taxon>
        <taxon>Promicromonosporaceae</taxon>
        <taxon>Myceligenerans</taxon>
    </lineage>
</organism>
<keyword evidence="2" id="KW-1185">Reference proteome</keyword>
<dbReference type="AlphaFoldDB" id="A0A3N4ZIS4"/>
<dbReference type="RefSeq" id="WP_170176987.1">
    <property type="nucleotide sequence ID" value="NZ_RKQZ01000001.1"/>
</dbReference>
<dbReference type="Proteomes" id="UP000280501">
    <property type="component" value="Unassembled WGS sequence"/>
</dbReference>
<evidence type="ECO:0000313" key="1">
    <source>
        <dbReference type="EMBL" id="RPF20785.1"/>
    </source>
</evidence>
<reference evidence="1 2" key="1">
    <citation type="submission" date="2018-11" db="EMBL/GenBank/DDBJ databases">
        <title>Sequencing the genomes of 1000 actinobacteria strains.</title>
        <authorList>
            <person name="Klenk H.-P."/>
        </authorList>
    </citation>
    <scope>NUCLEOTIDE SEQUENCE [LARGE SCALE GENOMIC DNA]</scope>
    <source>
        <strain evidence="1 2">DSM 15700</strain>
    </source>
</reference>
<sequence>MLIGATGTVVEIDIPGSWSVRVHIDRGGFDRALLAPDELEPADEVAP</sequence>
<comment type="caution">
    <text evidence="1">The sequence shown here is derived from an EMBL/GenBank/DDBJ whole genome shotgun (WGS) entry which is preliminary data.</text>
</comment>
<accession>A0A3N4ZIS4</accession>
<evidence type="ECO:0008006" key="3">
    <source>
        <dbReference type="Google" id="ProtNLM"/>
    </source>
</evidence>
<gene>
    <name evidence="1" type="ORF">EDD34_1391</name>
</gene>
<name>A0A3N4ZIS4_9MICO</name>
<dbReference type="EMBL" id="RKQZ01000001">
    <property type="protein sequence ID" value="RPF20785.1"/>
    <property type="molecule type" value="Genomic_DNA"/>
</dbReference>